<gene>
    <name evidence="1" type="ORF">SAMN05428953_12678</name>
</gene>
<name>A0A1G9H5Q4_9HYPH</name>
<dbReference type="EMBL" id="FNEE01000026">
    <property type="protein sequence ID" value="SDL08318.1"/>
    <property type="molecule type" value="Genomic_DNA"/>
</dbReference>
<sequence>MRATPKFRTPYGMTGADIAAALSMKPRAKQAVTLISKRHGGGLPARILVLVEGEYYEVLERTFDELNRGVTPAELELEPYNPADDFNDDFEG</sequence>
<dbReference type="Proteomes" id="UP000198894">
    <property type="component" value="Unassembled WGS sequence"/>
</dbReference>
<organism evidence="1 2">
    <name type="scientific">Mesorhizobium muleiense</name>
    <dbReference type="NCBI Taxonomy" id="1004279"/>
    <lineage>
        <taxon>Bacteria</taxon>
        <taxon>Pseudomonadati</taxon>
        <taxon>Pseudomonadota</taxon>
        <taxon>Alphaproteobacteria</taxon>
        <taxon>Hyphomicrobiales</taxon>
        <taxon>Phyllobacteriaceae</taxon>
        <taxon>Mesorhizobium</taxon>
    </lineage>
</organism>
<accession>A0A1G9H5Q4</accession>
<reference evidence="2" key="1">
    <citation type="submission" date="2016-10" db="EMBL/GenBank/DDBJ databases">
        <authorList>
            <person name="Varghese N."/>
            <person name="Submissions S."/>
        </authorList>
    </citation>
    <scope>NUCLEOTIDE SEQUENCE [LARGE SCALE GENOMIC DNA]</scope>
    <source>
        <strain evidence="2">CGMCC 1.11022</strain>
    </source>
</reference>
<keyword evidence="2" id="KW-1185">Reference proteome</keyword>
<proteinExistence type="predicted"/>
<dbReference type="AlphaFoldDB" id="A0A1G9H5Q4"/>
<dbReference type="RefSeq" id="WP_139172712.1">
    <property type="nucleotide sequence ID" value="NZ_FNEE01000026.1"/>
</dbReference>
<protein>
    <submittedName>
        <fullName evidence="1">Uncharacterized protein</fullName>
    </submittedName>
</protein>
<evidence type="ECO:0000313" key="2">
    <source>
        <dbReference type="Proteomes" id="UP000198894"/>
    </source>
</evidence>
<evidence type="ECO:0000313" key="1">
    <source>
        <dbReference type="EMBL" id="SDL08318.1"/>
    </source>
</evidence>